<keyword evidence="2" id="KW-0378">Hydrolase</keyword>
<dbReference type="Proteomes" id="UP000252884">
    <property type="component" value="Unassembled WGS sequence"/>
</dbReference>
<comment type="caution">
    <text evidence="2">The sequence shown here is derived from an EMBL/GenBank/DDBJ whole genome shotgun (WGS) entry which is preliminary data.</text>
</comment>
<dbReference type="InterPro" id="IPR017531">
    <property type="entry name" value="Hydrolase-1_PEP"/>
</dbReference>
<evidence type="ECO:0000313" key="3">
    <source>
        <dbReference type="Proteomes" id="UP000252884"/>
    </source>
</evidence>
<dbReference type="Pfam" id="PF12146">
    <property type="entry name" value="Hydrolase_4"/>
    <property type="match status" value="1"/>
</dbReference>
<sequence>MIPALPFRESALSFSCAGETLQGVLATPADAPVHGLGVLIVVGGPQVRAGSHRQFVALGRRLATQGHATLRFDVRGMGDSTGMPRSFEDLHDDIGAGIEALLATPGVDRVVLWGLCDGASACLLYVDAAPDARVAGLALLNPWVRSEQSLAQTRVKHYYRQRLFQRGFWSKLLRGGVGLRAMRDLMRNLSRQRRQPQATQRSFQQRMACGWQGFGGGMLVLLSDTDWTAREFEEQYRNDEAWAKARGRHGAVWRHITDADHTLSQAPARMAAEEATLAWLRHLV</sequence>
<name>A0A368YA24_9BURK</name>
<feature type="domain" description="Serine aminopeptidase S33" evidence="1">
    <location>
        <begin position="53"/>
        <end position="158"/>
    </location>
</feature>
<dbReference type="OrthoDB" id="5379975at2"/>
<accession>A0A368YA24</accession>
<keyword evidence="3" id="KW-1185">Reference proteome</keyword>
<dbReference type="PANTHER" id="PTHR43265">
    <property type="entry name" value="ESTERASE ESTD"/>
    <property type="match status" value="1"/>
</dbReference>
<dbReference type="GO" id="GO:0052689">
    <property type="term" value="F:carboxylic ester hydrolase activity"/>
    <property type="evidence" value="ECO:0007669"/>
    <property type="project" value="TreeGrafter"/>
</dbReference>
<dbReference type="SUPFAM" id="SSF53474">
    <property type="entry name" value="alpha/beta-Hydrolases"/>
    <property type="match status" value="1"/>
</dbReference>
<protein>
    <submittedName>
        <fullName evidence="2">Exosortase A-associated hydrolase 1</fullName>
    </submittedName>
</protein>
<evidence type="ECO:0000313" key="2">
    <source>
        <dbReference type="EMBL" id="RCW76549.1"/>
    </source>
</evidence>
<proteinExistence type="predicted"/>
<dbReference type="NCBIfam" id="TIGR03100">
    <property type="entry name" value="hydr1_PEP"/>
    <property type="match status" value="1"/>
</dbReference>
<dbReference type="PANTHER" id="PTHR43265:SF1">
    <property type="entry name" value="ESTERASE ESTD"/>
    <property type="match status" value="1"/>
</dbReference>
<dbReference type="Gene3D" id="3.40.50.1820">
    <property type="entry name" value="alpha/beta hydrolase"/>
    <property type="match status" value="1"/>
</dbReference>
<dbReference type="InterPro" id="IPR022742">
    <property type="entry name" value="Hydrolase_4"/>
</dbReference>
<organism evidence="2 3">
    <name type="scientific">Pseudorhodoferax soli</name>
    <dbReference type="NCBI Taxonomy" id="545864"/>
    <lineage>
        <taxon>Bacteria</taxon>
        <taxon>Pseudomonadati</taxon>
        <taxon>Pseudomonadota</taxon>
        <taxon>Betaproteobacteria</taxon>
        <taxon>Burkholderiales</taxon>
        <taxon>Comamonadaceae</taxon>
    </lineage>
</organism>
<dbReference type="AlphaFoldDB" id="A0A368YA24"/>
<dbReference type="EMBL" id="QPJK01000001">
    <property type="protein sequence ID" value="RCW76549.1"/>
    <property type="molecule type" value="Genomic_DNA"/>
</dbReference>
<dbReference type="RefSeq" id="WP_114466595.1">
    <property type="nucleotide sequence ID" value="NZ_QPJK01000001.1"/>
</dbReference>
<reference evidence="2 3" key="1">
    <citation type="submission" date="2018-07" db="EMBL/GenBank/DDBJ databases">
        <title>Genomic Encyclopedia of Type Strains, Phase IV (KMG-IV): sequencing the most valuable type-strain genomes for metagenomic binning, comparative biology and taxonomic classification.</title>
        <authorList>
            <person name="Goeker M."/>
        </authorList>
    </citation>
    <scope>NUCLEOTIDE SEQUENCE [LARGE SCALE GENOMIC DNA]</scope>
    <source>
        <strain evidence="2 3">DSM 21634</strain>
    </source>
</reference>
<evidence type="ECO:0000259" key="1">
    <source>
        <dbReference type="Pfam" id="PF12146"/>
    </source>
</evidence>
<dbReference type="InterPro" id="IPR053145">
    <property type="entry name" value="AB_hydrolase_Est10"/>
</dbReference>
<dbReference type="InterPro" id="IPR029058">
    <property type="entry name" value="AB_hydrolase_fold"/>
</dbReference>
<gene>
    <name evidence="2" type="ORF">DES41_1011157</name>
</gene>